<organism evidence="4 5">
    <name type="scientific">Gossypium hirsutum</name>
    <name type="common">Upland cotton</name>
    <name type="synonym">Gossypium mexicanum</name>
    <dbReference type="NCBI Taxonomy" id="3635"/>
    <lineage>
        <taxon>Eukaryota</taxon>
        <taxon>Viridiplantae</taxon>
        <taxon>Streptophyta</taxon>
        <taxon>Embryophyta</taxon>
        <taxon>Tracheophyta</taxon>
        <taxon>Spermatophyta</taxon>
        <taxon>Magnoliopsida</taxon>
        <taxon>eudicotyledons</taxon>
        <taxon>Gunneridae</taxon>
        <taxon>Pentapetalae</taxon>
        <taxon>rosids</taxon>
        <taxon>malvids</taxon>
        <taxon>Malvales</taxon>
        <taxon>Malvaceae</taxon>
        <taxon>Malvoideae</taxon>
        <taxon>Gossypium</taxon>
    </lineage>
</organism>
<dbReference type="Proteomes" id="UP000818029">
    <property type="component" value="Chromosome D02"/>
</dbReference>
<comment type="similarity">
    <text evidence="3">Belongs to the GRAS family.</text>
</comment>
<proteinExistence type="inferred from homology"/>
<keyword evidence="4" id="KW-1185">Reference proteome</keyword>
<reference evidence="5" key="2">
    <citation type="submission" date="2025-08" db="UniProtKB">
        <authorList>
            <consortium name="RefSeq"/>
        </authorList>
    </citation>
    <scope>IDENTIFICATION</scope>
</reference>
<evidence type="ECO:0000313" key="4">
    <source>
        <dbReference type="Proteomes" id="UP000818029"/>
    </source>
</evidence>
<gene>
    <name evidence="5" type="primary">LOC107935577</name>
</gene>
<evidence type="ECO:0000256" key="1">
    <source>
        <dbReference type="ARBA" id="ARBA00023015"/>
    </source>
</evidence>
<dbReference type="GO" id="GO:0042538">
    <property type="term" value="P:hyperosmotic salinity response"/>
    <property type="evidence" value="ECO:0000318"/>
    <property type="project" value="GO_Central"/>
</dbReference>
<evidence type="ECO:0000256" key="2">
    <source>
        <dbReference type="ARBA" id="ARBA00023163"/>
    </source>
</evidence>
<evidence type="ECO:0000256" key="3">
    <source>
        <dbReference type="PROSITE-ProRule" id="PRU01191"/>
    </source>
</evidence>
<dbReference type="GO" id="GO:0006355">
    <property type="term" value="P:regulation of DNA-templated transcription"/>
    <property type="evidence" value="ECO:0000318"/>
    <property type="project" value="GO_Central"/>
</dbReference>
<comment type="caution">
    <text evidence="3">Lacks conserved residue(s) required for the propagation of feature annotation.</text>
</comment>
<dbReference type="OrthoDB" id="949380at2759"/>
<dbReference type="PaxDb" id="3635-A0A1U8MA24"/>
<dbReference type="GO" id="GO:0009737">
    <property type="term" value="P:response to abscisic acid"/>
    <property type="evidence" value="ECO:0000318"/>
    <property type="project" value="GO_Central"/>
</dbReference>
<dbReference type="GeneID" id="107935577"/>
<dbReference type="GO" id="GO:0009863">
    <property type="term" value="P:salicylic acid mediated signaling pathway"/>
    <property type="evidence" value="ECO:0000318"/>
    <property type="project" value="GO_Central"/>
</dbReference>
<dbReference type="KEGG" id="ghi:107935577"/>
<dbReference type="GO" id="GO:0009723">
    <property type="term" value="P:response to ethylene"/>
    <property type="evidence" value="ECO:0000318"/>
    <property type="project" value="GO_Central"/>
</dbReference>
<dbReference type="InterPro" id="IPR005202">
    <property type="entry name" value="TF_GRAS"/>
</dbReference>
<sequence>MASSSSFSSADAALELLVSCAHAIEDGNLKTADSFLHQIWNLAPEEHGLISKLVRYFAEALVRRAYGLHPSYYTYSYLQIPHPLYYYYYYSRFDINEMVGEAIESAAIGKKGFHLIDFHIPHLYGRGYLFKTLSNRSSDPLSVRITVVLLTFLKNTVDFQEEMEYLTGVGKPLKIELKREDLRIVYANSLGEVDESTLDLRRTNDDEALMSLSKPHLS</sequence>
<accession>A0A1U8MA24</accession>
<keyword evidence="1" id="KW-0805">Transcription regulation</keyword>
<reference evidence="4" key="1">
    <citation type="journal article" date="2020" name="Nat. Genet.">
        <title>Genomic diversifications of five Gossypium allopolyploid species and their impact on cotton improvement.</title>
        <authorList>
            <person name="Chen Z.J."/>
            <person name="Sreedasyam A."/>
            <person name="Ando A."/>
            <person name="Song Q."/>
            <person name="De Santiago L.M."/>
            <person name="Hulse-Kemp A.M."/>
            <person name="Ding M."/>
            <person name="Ye W."/>
            <person name="Kirkbride R.C."/>
            <person name="Jenkins J."/>
            <person name="Plott C."/>
            <person name="Lovell J."/>
            <person name="Lin Y.M."/>
            <person name="Vaughn R."/>
            <person name="Liu B."/>
            <person name="Simpson S."/>
            <person name="Scheffler B.E."/>
            <person name="Wen L."/>
            <person name="Saski C.A."/>
            <person name="Grover C.E."/>
            <person name="Hu G."/>
            <person name="Conover J.L."/>
            <person name="Carlson J.W."/>
            <person name="Shu S."/>
            <person name="Boston L.B."/>
            <person name="Williams M."/>
            <person name="Peterson D.G."/>
            <person name="McGee K."/>
            <person name="Jones D.C."/>
            <person name="Wendel J.F."/>
            <person name="Stelly D.M."/>
            <person name="Grimwood J."/>
            <person name="Schmutz J."/>
        </authorList>
    </citation>
    <scope>NUCLEOTIDE SEQUENCE [LARGE SCALE GENOMIC DNA]</scope>
    <source>
        <strain evidence="4">cv. TM-1</strain>
    </source>
</reference>
<dbReference type="GO" id="GO:0043565">
    <property type="term" value="F:sequence-specific DNA binding"/>
    <property type="evidence" value="ECO:0000318"/>
    <property type="project" value="GO_Central"/>
</dbReference>
<dbReference type="AlphaFoldDB" id="A0A1U8MA24"/>
<dbReference type="GO" id="GO:0005634">
    <property type="term" value="C:nucleus"/>
    <property type="evidence" value="ECO:0000318"/>
    <property type="project" value="GO_Central"/>
</dbReference>
<evidence type="ECO:0000313" key="5">
    <source>
        <dbReference type="RefSeq" id="XP_016723691.1"/>
    </source>
</evidence>
<dbReference type="PROSITE" id="PS50985">
    <property type="entry name" value="GRAS"/>
    <property type="match status" value="1"/>
</dbReference>
<dbReference type="Pfam" id="PF03514">
    <property type="entry name" value="GRAS"/>
    <property type="match status" value="1"/>
</dbReference>
<dbReference type="GO" id="GO:0003700">
    <property type="term" value="F:DNA-binding transcription factor activity"/>
    <property type="evidence" value="ECO:0000318"/>
    <property type="project" value="GO_Central"/>
</dbReference>
<dbReference type="GO" id="GO:0010187">
    <property type="term" value="P:negative regulation of seed germination"/>
    <property type="evidence" value="ECO:0000318"/>
    <property type="project" value="GO_Central"/>
</dbReference>
<dbReference type="GO" id="GO:0009938">
    <property type="term" value="P:negative regulation of gibberellic acid mediated signaling pathway"/>
    <property type="evidence" value="ECO:0000318"/>
    <property type="project" value="GO_Central"/>
</dbReference>
<protein>
    <submittedName>
        <fullName evidence="5">DELLA protein 2-like</fullName>
    </submittedName>
</protein>
<keyword evidence="2" id="KW-0804">Transcription</keyword>
<dbReference type="PANTHER" id="PTHR31636">
    <property type="entry name" value="OSJNBA0084A10.13 PROTEIN-RELATED"/>
    <property type="match status" value="1"/>
</dbReference>
<dbReference type="STRING" id="3635.A0A1U8MA24"/>
<dbReference type="GO" id="GO:2000377">
    <property type="term" value="P:regulation of reactive oxygen species metabolic process"/>
    <property type="evidence" value="ECO:0000318"/>
    <property type="project" value="GO_Central"/>
</dbReference>
<dbReference type="RefSeq" id="XP_016723691.1">
    <property type="nucleotide sequence ID" value="XM_016868202.1"/>
</dbReference>
<dbReference type="GO" id="GO:0009867">
    <property type="term" value="P:jasmonic acid mediated signaling pathway"/>
    <property type="evidence" value="ECO:0000318"/>
    <property type="project" value="GO_Central"/>
</dbReference>
<name>A0A1U8MA24_GOSHI</name>
<dbReference type="GO" id="GO:2000033">
    <property type="term" value="P:regulation of seed dormancy process"/>
    <property type="evidence" value="ECO:0000318"/>
    <property type="project" value="GO_Central"/>
</dbReference>